<organism evidence="2 3">
    <name type="scientific">Bosea minatitlanensis</name>
    <dbReference type="NCBI Taxonomy" id="128782"/>
    <lineage>
        <taxon>Bacteria</taxon>
        <taxon>Pseudomonadati</taxon>
        <taxon>Pseudomonadota</taxon>
        <taxon>Alphaproteobacteria</taxon>
        <taxon>Hyphomicrobiales</taxon>
        <taxon>Boseaceae</taxon>
        <taxon>Bosea</taxon>
    </lineage>
</organism>
<dbReference type="InterPro" id="IPR014004">
    <property type="entry name" value="Transpt-assoc_nodulatn_dom_bac"/>
</dbReference>
<accession>A0ABW0F211</accession>
<dbReference type="Pfam" id="PF04972">
    <property type="entry name" value="BON"/>
    <property type="match status" value="1"/>
</dbReference>
<evidence type="ECO:0000259" key="1">
    <source>
        <dbReference type="PROSITE" id="PS50914"/>
    </source>
</evidence>
<sequence>MPWYFQSSAAEAAVRKLSGVVGIANAITIKPAIQADDVKHGIEDAKRNAEFEANQIRVVVSGGRVTLEGKVKSWRERVLAERAAWAAPGVSVVEDHLAVA</sequence>
<feature type="domain" description="BON" evidence="1">
    <location>
        <begin position="30"/>
        <end position="100"/>
    </location>
</feature>
<reference evidence="3" key="1">
    <citation type="journal article" date="2019" name="Int. J. Syst. Evol. Microbiol.">
        <title>The Global Catalogue of Microorganisms (GCM) 10K type strain sequencing project: providing services to taxonomists for standard genome sequencing and annotation.</title>
        <authorList>
            <consortium name="The Broad Institute Genomics Platform"/>
            <consortium name="The Broad Institute Genome Sequencing Center for Infectious Disease"/>
            <person name="Wu L."/>
            <person name="Ma J."/>
        </authorList>
    </citation>
    <scope>NUCLEOTIDE SEQUENCE [LARGE SCALE GENOMIC DNA]</scope>
    <source>
        <strain evidence="3">CGMCC 1.15643</strain>
    </source>
</reference>
<comment type="caution">
    <text evidence="2">The sequence shown here is derived from an EMBL/GenBank/DDBJ whole genome shotgun (WGS) entry which is preliminary data.</text>
</comment>
<dbReference type="EMBL" id="JBHSLI010000002">
    <property type="protein sequence ID" value="MFC5292516.1"/>
    <property type="molecule type" value="Genomic_DNA"/>
</dbReference>
<dbReference type="RefSeq" id="WP_260347895.1">
    <property type="nucleotide sequence ID" value="NZ_JAOAOS010000002.1"/>
</dbReference>
<proteinExistence type="predicted"/>
<evidence type="ECO:0000313" key="2">
    <source>
        <dbReference type="EMBL" id="MFC5292516.1"/>
    </source>
</evidence>
<protein>
    <submittedName>
        <fullName evidence="2">BON domain-containing protein</fullName>
    </submittedName>
</protein>
<dbReference type="InterPro" id="IPR007055">
    <property type="entry name" value="BON_dom"/>
</dbReference>
<dbReference type="PROSITE" id="PS50914">
    <property type="entry name" value="BON"/>
    <property type="match status" value="1"/>
</dbReference>
<keyword evidence="3" id="KW-1185">Reference proteome</keyword>
<dbReference type="SMART" id="SM00749">
    <property type="entry name" value="BON"/>
    <property type="match status" value="1"/>
</dbReference>
<gene>
    <name evidence="2" type="ORF">ACFPK2_05875</name>
</gene>
<dbReference type="Gene3D" id="3.30.1340.30">
    <property type="match status" value="2"/>
</dbReference>
<evidence type="ECO:0000313" key="3">
    <source>
        <dbReference type="Proteomes" id="UP001595976"/>
    </source>
</evidence>
<name>A0ABW0F211_9HYPH</name>
<dbReference type="Proteomes" id="UP001595976">
    <property type="component" value="Unassembled WGS sequence"/>
</dbReference>